<evidence type="ECO:0000313" key="2">
    <source>
        <dbReference type="Proteomes" id="UP000664203"/>
    </source>
</evidence>
<comment type="caution">
    <text evidence="1">The sequence shown here is derived from an EMBL/GenBank/DDBJ whole genome shotgun (WGS) entry which is preliminary data.</text>
</comment>
<organism evidence="1 2">
    <name type="scientific">Alectoria fallacina</name>
    <dbReference type="NCBI Taxonomy" id="1903189"/>
    <lineage>
        <taxon>Eukaryota</taxon>
        <taxon>Fungi</taxon>
        <taxon>Dikarya</taxon>
        <taxon>Ascomycota</taxon>
        <taxon>Pezizomycotina</taxon>
        <taxon>Lecanoromycetes</taxon>
        <taxon>OSLEUM clade</taxon>
        <taxon>Lecanoromycetidae</taxon>
        <taxon>Lecanorales</taxon>
        <taxon>Lecanorineae</taxon>
        <taxon>Parmeliaceae</taxon>
        <taxon>Alectoria</taxon>
    </lineage>
</organism>
<dbReference type="EMBL" id="CAJPDR010000808">
    <property type="protein sequence ID" value="CAF9942770.1"/>
    <property type="molecule type" value="Genomic_DNA"/>
</dbReference>
<dbReference type="AlphaFoldDB" id="A0A8H3PKK8"/>
<name>A0A8H3PKK8_9LECA</name>
<sequence length="100" mass="10580">MTENGFVPGTMHLVDIEGTLRAKHASGGQTDVVLIPAPSDDPDDPLNWSAKRKLLSTASISIYTFAIGTTSAAIYSILEPIEKDTGLTLNDLNAGTGYMV</sequence>
<protein>
    <submittedName>
        <fullName evidence="1">Uncharacterized protein</fullName>
    </submittedName>
</protein>
<gene>
    <name evidence="1" type="ORF">ALECFALPRED_010013</name>
</gene>
<accession>A0A8H3PKK8</accession>
<dbReference type="OrthoDB" id="5423731at2759"/>
<keyword evidence="2" id="KW-1185">Reference proteome</keyword>
<reference evidence="1" key="1">
    <citation type="submission" date="2021-03" db="EMBL/GenBank/DDBJ databases">
        <authorList>
            <person name="Tagirdzhanova G."/>
        </authorList>
    </citation>
    <scope>NUCLEOTIDE SEQUENCE</scope>
</reference>
<evidence type="ECO:0000313" key="1">
    <source>
        <dbReference type="EMBL" id="CAF9942770.1"/>
    </source>
</evidence>
<proteinExistence type="predicted"/>
<dbReference type="Proteomes" id="UP000664203">
    <property type="component" value="Unassembled WGS sequence"/>
</dbReference>